<organism evidence="2 3">
    <name type="scientific">Pleurodeles waltl</name>
    <name type="common">Iberian ribbed newt</name>
    <dbReference type="NCBI Taxonomy" id="8319"/>
    <lineage>
        <taxon>Eukaryota</taxon>
        <taxon>Metazoa</taxon>
        <taxon>Chordata</taxon>
        <taxon>Craniata</taxon>
        <taxon>Vertebrata</taxon>
        <taxon>Euteleostomi</taxon>
        <taxon>Amphibia</taxon>
        <taxon>Batrachia</taxon>
        <taxon>Caudata</taxon>
        <taxon>Salamandroidea</taxon>
        <taxon>Salamandridae</taxon>
        <taxon>Pleurodelinae</taxon>
        <taxon>Pleurodeles</taxon>
    </lineage>
</organism>
<dbReference type="EMBL" id="JANPWB010000014">
    <property type="protein sequence ID" value="KAJ1099558.1"/>
    <property type="molecule type" value="Genomic_DNA"/>
</dbReference>
<reference evidence="2" key="1">
    <citation type="journal article" date="2022" name="bioRxiv">
        <title>Sequencing and chromosome-scale assembly of the giantPleurodeles waltlgenome.</title>
        <authorList>
            <person name="Brown T."/>
            <person name="Elewa A."/>
            <person name="Iarovenko S."/>
            <person name="Subramanian E."/>
            <person name="Araus A.J."/>
            <person name="Petzold A."/>
            <person name="Susuki M."/>
            <person name="Suzuki K.-i.T."/>
            <person name="Hayashi T."/>
            <person name="Toyoda A."/>
            <person name="Oliveira C."/>
            <person name="Osipova E."/>
            <person name="Leigh N.D."/>
            <person name="Simon A."/>
            <person name="Yun M.H."/>
        </authorList>
    </citation>
    <scope>NUCLEOTIDE SEQUENCE</scope>
    <source>
        <strain evidence="2">20211129_DDA</strain>
        <tissue evidence="2">Liver</tissue>
    </source>
</reference>
<protein>
    <submittedName>
        <fullName evidence="2">Uncharacterized protein</fullName>
    </submittedName>
</protein>
<proteinExistence type="predicted"/>
<feature type="compositionally biased region" description="Basic and acidic residues" evidence="1">
    <location>
        <begin position="28"/>
        <end position="43"/>
    </location>
</feature>
<gene>
    <name evidence="2" type="ORF">NDU88_004658</name>
</gene>
<evidence type="ECO:0000256" key="1">
    <source>
        <dbReference type="SAM" id="MobiDB-lite"/>
    </source>
</evidence>
<accession>A0AAV7MCB5</accession>
<feature type="region of interest" description="Disordered" evidence="1">
    <location>
        <begin position="1"/>
        <end position="79"/>
    </location>
</feature>
<dbReference type="Proteomes" id="UP001066276">
    <property type="component" value="Chromosome 10"/>
</dbReference>
<evidence type="ECO:0000313" key="3">
    <source>
        <dbReference type="Proteomes" id="UP001066276"/>
    </source>
</evidence>
<dbReference type="AlphaFoldDB" id="A0AAV7MCB5"/>
<keyword evidence="3" id="KW-1185">Reference proteome</keyword>
<sequence>MHGHTAHAQTPLTTPPGDRAAGTSCSLGREREGEQEESREKPGTRSPTDPDWGYMSVKGQLQEAESLSGRKRTGKERYS</sequence>
<evidence type="ECO:0000313" key="2">
    <source>
        <dbReference type="EMBL" id="KAJ1099558.1"/>
    </source>
</evidence>
<name>A0AAV7MCB5_PLEWA</name>
<comment type="caution">
    <text evidence="2">The sequence shown here is derived from an EMBL/GenBank/DDBJ whole genome shotgun (WGS) entry which is preliminary data.</text>
</comment>
<feature type="compositionally biased region" description="Basic residues" evidence="1">
    <location>
        <begin position="69"/>
        <end position="79"/>
    </location>
</feature>